<dbReference type="Proteomes" id="UP000041254">
    <property type="component" value="Unassembled WGS sequence"/>
</dbReference>
<dbReference type="InParanoid" id="A0A0G4GHC5"/>
<evidence type="ECO:0000259" key="1">
    <source>
        <dbReference type="Pfam" id="PF02984"/>
    </source>
</evidence>
<evidence type="ECO:0000313" key="2">
    <source>
        <dbReference type="EMBL" id="CEM29130.1"/>
    </source>
</evidence>
<feature type="domain" description="Cyclin C-terminal" evidence="1">
    <location>
        <begin position="105"/>
        <end position="226"/>
    </location>
</feature>
<accession>A0A0G4GHC5</accession>
<evidence type="ECO:0000313" key="3">
    <source>
        <dbReference type="Proteomes" id="UP000041254"/>
    </source>
</evidence>
<dbReference type="VEuPathDB" id="CryptoDB:Vbra_9977"/>
<name>A0A0G4GHC5_VITBC</name>
<dbReference type="EMBL" id="CDMY01000666">
    <property type="protein sequence ID" value="CEM29130.1"/>
    <property type="molecule type" value="Genomic_DNA"/>
</dbReference>
<sequence>MAKSMMDDGLAWPQQRALLVDRIVNRASYVGCRDATILRAVRLLDACDADRLIDTDSATQVADACVAACVERHEPQLLTDDPPADLTLTQVMTRVVADSSESGIEFLEGLFAAAGMDTHGRLFSFAKYLMFLSMCDIDLAGCDVRLLAATAVYITRKTNQKQIAGGIWSAALASEISVSESALESGIATLRMLRLLWGDTQTTKGVVTDAVDEMFASSDRHGVASTDSHPQHQQVSVWWLVLLWMWRFCCRVWRWCCGRPSSDEQQHPLAHLFIDDRCCIPDMDTTLQLRASARCFRDAFSSGQLRTRLDHSMGPDGIDTQLVQFDPSLRVGALMAAVWIAEEGGRWDETEETLQLAEQCRYCRLPVIVTADDINKHANKTTYASFPRVLAQLVMVGRHVQFGDGSRLQLFRHGNQIRAINDRPAFRLTINPPLPAGHLYQQHRLQHDPPVRSHIKYLPRFDIWDGRVDTGEWDVDTSRPSDASVSSFARRMILDHFYHTHLTDDTSTLDSSVGGGRLRDLLTQPPHAPVEGCTTTATATVAVSSIGQWDRRERWLVLTDSSHNFVAWVVITSWDNIDVVRVVTTEAPVGESGAFKDRFPKTTRLARVALGRVAPFVFDGHV</sequence>
<reference evidence="2 3" key="1">
    <citation type="submission" date="2014-11" db="EMBL/GenBank/DDBJ databases">
        <authorList>
            <person name="Zhu J."/>
            <person name="Qi W."/>
            <person name="Song R."/>
        </authorList>
    </citation>
    <scope>NUCLEOTIDE SEQUENCE [LARGE SCALE GENOMIC DNA]</scope>
</reference>
<organism evidence="2 3">
    <name type="scientific">Vitrella brassicaformis (strain CCMP3155)</name>
    <dbReference type="NCBI Taxonomy" id="1169540"/>
    <lineage>
        <taxon>Eukaryota</taxon>
        <taxon>Sar</taxon>
        <taxon>Alveolata</taxon>
        <taxon>Colpodellida</taxon>
        <taxon>Vitrellaceae</taxon>
        <taxon>Vitrella</taxon>
    </lineage>
</organism>
<protein>
    <recommendedName>
        <fullName evidence="1">Cyclin C-terminal domain-containing protein</fullName>
    </recommendedName>
</protein>
<gene>
    <name evidence="2" type="ORF">Vbra_9977</name>
</gene>
<dbReference type="Pfam" id="PF02984">
    <property type="entry name" value="Cyclin_C"/>
    <property type="match status" value="1"/>
</dbReference>
<dbReference type="PhylomeDB" id="A0A0G4GHC5"/>
<dbReference type="Gene3D" id="1.10.472.10">
    <property type="entry name" value="Cyclin-like"/>
    <property type="match status" value="1"/>
</dbReference>
<dbReference type="AlphaFoldDB" id="A0A0G4GHC5"/>
<proteinExistence type="predicted"/>
<dbReference type="InterPro" id="IPR036915">
    <property type="entry name" value="Cyclin-like_sf"/>
</dbReference>
<keyword evidence="3" id="KW-1185">Reference proteome</keyword>
<dbReference type="InterPro" id="IPR004367">
    <property type="entry name" value="Cyclin_C-dom"/>
</dbReference>
<dbReference type="SUPFAM" id="SSF47954">
    <property type="entry name" value="Cyclin-like"/>
    <property type="match status" value="1"/>
</dbReference>